<dbReference type="AlphaFoldDB" id="A0A8J2LJC9"/>
<proteinExistence type="predicted"/>
<comment type="caution">
    <text evidence="1">The sequence shown here is derived from an EMBL/GenBank/DDBJ whole genome shotgun (WGS) entry which is preliminary data.</text>
</comment>
<protein>
    <submittedName>
        <fullName evidence="1">Uncharacterized protein</fullName>
    </submittedName>
</protein>
<feature type="non-terminal residue" evidence="1">
    <location>
        <position position="1"/>
    </location>
</feature>
<accession>A0A8J2LJC9</accession>
<evidence type="ECO:0000313" key="2">
    <source>
        <dbReference type="Proteomes" id="UP000708208"/>
    </source>
</evidence>
<dbReference type="Proteomes" id="UP000708208">
    <property type="component" value="Unassembled WGS sequence"/>
</dbReference>
<keyword evidence="2" id="KW-1185">Reference proteome</keyword>
<reference evidence="1" key="1">
    <citation type="submission" date="2021-06" db="EMBL/GenBank/DDBJ databases">
        <authorList>
            <person name="Hodson N. C."/>
            <person name="Mongue J. A."/>
            <person name="Jaron S. K."/>
        </authorList>
    </citation>
    <scope>NUCLEOTIDE SEQUENCE</scope>
</reference>
<evidence type="ECO:0000313" key="1">
    <source>
        <dbReference type="EMBL" id="CAG7836568.1"/>
    </source>
</evidence>
<gene>
    <name evidence="1" type="ORF">AFUS01_LOCUS45803</name>
</gene>
<dbReference type="EMBL" id="CAJVCH010571074">
    <property type="protein sequence ID" value="CAG7836568.1"/>
    <property type="molecule type" value="Genomic_DNA"/>
</dbReference>
<sequence length="19" mass="2260">RIHKNSAAFYVIKKICRLV</sequence>
<organism evidence="1 2">
    <name type="scientific">Allacma fusca</name>
    <dbReference type="NCBI Taxonomy" id="39272"/>
    <lineage>
        <taxon>Eukaryota</taxon>
        <taxon>Metazoa</taxon>
        <taxon>Ecdysozoa</taxon>
        <taxon>Arthropoda</taxon>
        <taxon>Hexapoda</taxon>
        <taxon>Collembola</taxon>
        <taxon>Symphypleona</taxon>
        <taxon>Sminthuridae</taxon>
        <taxon>Allacma</taxon>
    </lineage>
</organism>
<name>A0A8J2LJC9_9HEXA</name>